<name>A0ABR4G5Z3_9EURO</name>
<dbReference type="Gene3D" id="1.10.10.1200">
    <property type="entry name" value="MAGE homology domain, winged helix WH1 motif"/>
    <property type="match status" value="1"/>
</dbReference>
<organism evidence="3 4">
    <name type="scientific">Aspergillus keveii</name>
    <dbReference type="NCBI Taxonomy" id="714993"/>
    <lineage>
        <taxon>Eukaryota</taxon>
        <taxon>Fungi</taxon>
        <taxon>Dikarya</taxon>
        <taxon>Ascomycota</taxon>
        <taxon>Pezizomycotina</taxon>
        <taxon>Eurotiomycetes</taxon>
        <taxon>Eurotiomycetidae</taxon>
        <taxon>Eurotiales</taxon>
        <taxon>Aspergillaceae</taxon>
        <taxon>Aspergillus</taxon>
        <taxon>Aspergillus subgen. Nidulantes</taxon>
    </lineage>
</organism>
<proteinExistence type="predicted"/>
<feature type="compositionally biased region" description="Acidic residues" evidence="1">
    <location>
        <begin position="208"/>
        <end position="218"/>
    </location>
</feature>
<dbReference type="EMBL" id="JBFTWV010000045">
    <property type="protein sequence ID" value="KAL2794423.1"/>
    <property type="molecule type" value="Genomic_DNA"/>
</dbReference>
<feature type="region of interest" description="Disordered" evidence="1">
    <location>
        <begin position="168"/>
        <end position="223"/>
    </location>
</feature>
<dbReference type="InterPro" id="IPR037445">
    <property type="entry name" value="MAGE"/>
</dbReference>
<sequence length="503" mass="55847">MGENAVNGDRAQSQFLEHLTSYPVVSDSITVFRTNKYGAKSLEYADQGYGIAKPYLPYLSKPYGYVAPYIARADTLGDKGLQRVDATFPFIKEDTGTLKNSIYETASFPLRFAGDVKSKVFSTYGDEYKKCGGDGYVASGKALITTGLVLSQESLAFLSSLLQQKKAQVKDIPPTEEPASSEDEASSSAGPSTQENTQRQRRRTEAASGEESEYDSDDEVRAPTSTDVMVKKLVRLALSSEYSRQPIRRSDIGNKVMGESRQFKLVFDQAQKVLTETFGMMLTELPVREKVTIQQRRAAQKVERPSSTNRSWILTSTLPPAYRKQDILSPAKAPMEGAYTGLYTFIIGVILLNGGVLQEQKLDRYLSRMNADTYTPIDRTDKFLQRLCREGYLVKNREMDGGDEIIEYMVGPRGKVEVGARGVAGLVREVYGRQAMVEGDDITPAEQARMEEFEFRLSRSLGLKRPEGQDATQDQDDDAQEEEQARRPRRGAGSGSESGPDSD</sequence>
<reference evidence="3 4" key="1">
    <citation type="submission" date="2024-07" db="EMBL/GenBank/DDBJ databases">
        <title>Section-level genome sequencing and comparative genomics of Aspergillus sections Usti and Cavernicolus.</title>
        <authorList>
            <consortium name="Lawrence Berkeley National Laboratory"/>
            <person name="Nybo J.L."/>
            <person name="Vesth T.C."/>
            <person name="Theobald S."/>
            <person name="Frisvad J.C."/>
            <person name="Larsen T.O."/>
            <person name="Kjaerboelling I."/>
            <person name="Rothschild-Mancinelli K."/>
            <person name="Lyhne E.K."/>
            <person name="Kogle M.E."/>
            <person name="Barry K."/>
            <person name="Clum A."/>
            <person name="Na H."/>
            <person name="Ledsgaard L."/>
            <person name="Lin J."/>
            <person name="Lipzen A."/>
            <person name="Kuo A."/>
            <person name="Riley R."/>
            <person name="Mondo S."/>
            <person name="Labutti K."/>
            <person name="Haridas S."/>
            <person name="Pangalinan J."/>
            <person name="Salamov A.A."/>
            <person name="Simmons B.A."/>
            <person name="Magnuson J.K."/>
            <person name="Chen J."/>
            <person name="Drula E."/>
            <person name="Henrissat B."/>
            <person name="Wiebenga A."/>
            <person name="Lubbers R.J."/>
            <person name="Gomes A.C."/>
            <person name="Makela M.R."/>
            <person name="Stajich J."/>
            <person name="Grigoriev I.V."/>
            <person name="Mortensen U.H."/>
            <person name="De Vries R.P."/>
            <person name="Baker S.E."/>
            <person name="Andersen M.R."/>
        </authorList>
    </citation>
    <scope>NUCLEOTIDE SEQUENCE [LARGE SCALE GENOMIC DNA]</scope>
    <source>
        <strain evidence="3 4">CBS 209.92</strain>
    </source>
</reference>
<dbReference type="PANTHER" id="PTHR11736:SF14">
    <property type="entry name" value="NSE3 HOMOLOG, SMC5-SMC6 COMPLEX COMPONENT"/>
    <property type="match status" value="1"/>
</dbReference>
<evidence type="ECO:0000313" key="3">
    <source>
        <dbReference type="EMBL" id="KAL2794423.1"/>
    </source>
</evidence>
<feature type="domain" description="MAGE" evidence="2">
    <location>
        <begin position="233"/>
        <end position="423"/>
    </location>
</feature>
<dbReference type="InterPro" id="IPR041899">
    <property type="entry name" value="MAGE_WH2"/>
</dbReference>
<comment type="caution">
    <text evidence="3">The sequence shown here is derived from an EMBL/GenBank/DDBJ whole genome shotgun (WGS) entry which is preliminary data.</text>
</comment>
<dbReference type="InterPro" id="IPR002190">
    <property type="entry name" value="MHD_dom"/>
</dbReference>
<dbReference type="Pfam" id="PF01454">
    <property type="entry name" value="MAGE"/>
    <property type="match status" value="1"/>
</dbReference>
<evidence type="ECO:0000259" key="2">
    <source>
        <dbReference type="SMART" id="SM01373"/>
    </source>
</evidence>
<evidence type="ECO:0000313" key="4">
    <source>
        <dbReference type="Proteomes" id="UP001610563"/>
    </source>
</evidence>
<dbReference type="SMART" id="SM01373">
    <property type="entry name" value="MAGE"/>
    <property type="match status" value="1"/>
</dbReference>
<keyword evidence="4" id="KW-1185">Reference proteome</keyword>
<protein>
    <submittedName>
        <fullName evidence="3">MAGE family-domain-containing protein</fullName>
    </submittedName>
</protein>
<dbReference type="PANTHER" id="PTHR11736">
    <property type="entry name" value="MELANOMA-ASSOCIATED ANTIGEN MAGE ANTIGEN"/>
    <property type="match status" value="1"/>
</dbReference>
<dbReference type="Proteomes" id="UP001610563">
    <property type="component" value="Unassembled WGS sequence"/>
</dbReference>
<feature type="compositionally biased region" description="Acidic residues" evidence="1">
    <location>
        <begin position="473"/>
        <end position="482"/>
    </location>
</feature>
<dbReference type="InterPro" id="IPR041898">
    <property type="entry name" value="MAGE_WH1"/>
</dbReference>
<dbReference type="Gene3D" id="1.10.10.1210">
    <property type="entry name" value="MAGE homology domain, winged helix WH2 motif"/>
    <property type="match status" value="1"/>
</dbReference>
<gene>
    <name evidence="3" type="ORF">BJX66DRAFT_325357</name>
</gene>
<accession>A0ABR4G5Z3</accession>
<evidence type="ECO:0000256" key="1">
    <source>
        <dbReference type="SAM" id="MobiDB-lite"/>
    </source>
</evidence>
<feature type="compositionally biased region" description="Low complexity" evidence="1">
    <location>
        <begin position="186"/>
        <end position="197"/>
    </location>
</feature>
<feature type="region of interest" description="Disordered" evidence="1">
    <location>
        <begin position="459"/>
        <end position="503"/>
    </location>
</feature>